<name>A0ABS1J5X9_9BACL</name>
<dbReference type="CDD" id="cd00082">
    <property type="entry name" value="HisKA"/>
    <property type="match status" value="1"/>
</dbReference>
<dbReference type="Pfam" id="PF00512">
    <property type="entry name" value="HisKA"/>
    <property type="match status" value="1"/>
</dbReference>
<evidence type="ECO:0000256" key="3">
    <source>
        <dbReference type="ARBA" id="ARBA00012438"/>
    </source>
</evidence>
<evidence type="ECO:0000313" key="13">
    <source>
        <dbReference type="Proteomes" id="UP000602284"/>
    </source>
</evidence>
<comment type="caution">
    <text evidence="12">The sequence shown here is derived from an EMBL/GenBank/DDBJ whole genome shotgun (WGS) entry which is preliminary data.</text>
</comment>
<dbReference type="InterPro" id="IPR036097">
    <property type="entry name" value="HisK_dim/P_sf"/>
</dbReference>
<comment type="catalytic activity">
    <reaction evidence="1">
        <text>ATP + protein L-histidine = ADP + protein N-phospho-L-histidine.</text>
        <dbReference type="EC" id="2.7.13.3"/>
    </reaction>
</comment>
<dbReference type="RefSeq" id="WP_201631097.1">
    <property type="nucleotide sequence ID" value="NZ_JAEQNB010000001.1"/>
</dbReference>
<keyword evidence="10" id="KW-0812">Transmembrane</keyword>
<keyword evidence="9" id="KW-0902">Two-component regulatory system</keyword>
<evidence type="ECO:0000256" key="6">
    <source>
        <dbReference type="ARBA" id="ARBA00022741"/>
    </source>
</evidence>
<keyword evidence="7 12" id="KW-0418">Kinase</keyword>
<dbReference type="InterPro" id="IPR004358">
    <property type="entry name" value="Sig_transdc_His_kin-like_C"/>
</dbReference>
<evidence type="ECO:0000256" key="10">
    <source>
        <dbReference type="SAM" id="Phobius"/>
    </source>
</evidence>
<dbReference type="PRINTS" id="PR00344">
    <property type="entry name" value="BCTRLSENSOR"/>
</dbReference>
<keyword evidence="8" id="KW-0067">ATP-binding</keyword>
<evidence type="ECO:0000256" key="7">
    <source>
        <dbReference type="ARBA" id="ARBA00022777"/>
    </source>
</evidence>
<evidence type="ECO:0000256" key="9">
    <source>
        <dbReference type="ARBA" id="ARBA00023012"/>
    </source>
</evidence>
<evidence type="ECO:0000256" key="2">
    <source>
        <dbReference type="ARBA" id="ARBA00004370"/>
    </source>
</evidence>
<dbReference type="Proteomes" id="UP000602284">
    <property type="component" value="Unassembled WGS sequence"/>
</dbReference>
<keyword evidence="10" id="KW-0472">Membrane</keyword>
<organism evidence="12 13">
    <name type="scientific">Tumebacillus amylolyticus</name>
    <dbReference type="NCBI Taxonomy" id="2801339"/>
    <lineage>
        <taxon>Bacteria</taxon>
        <taxon>Bacillati</taxon>
        <taxon>Bacillota</taxon>
        <taxon>Bacilli</taxon>
        <taxon>Bacillales</taxon>
        <taxon>Alicyclobacillaceae</taxon>
        <taxon>Tumebacillus</taxon>
    </lineage>
</organism>
<keyword evidence="13" id="KW-1185">Reference proteome</keyword>
<keyword evidence="10" id="KW-1133">Transmembrane helix</keyword>
<evidence type="ECO:0000256" key="5">
    <source>
        <dbReference type="ARBA" id="ARBA00022679"/>
    </source>
</evidence>
<comment type="subcellular location">
    <subcellularLocation>
        <location evidence="2">Membrane</location>
    </subcellularLocation>
</comment>
<dbReference type="CDD" id="cd00075">
    <property type="entry name" value="HATPase"/>
    <property type="match status" value="1"/>
</dbReference>
<keyword evidence="5" id="KW-0808">Transferase</keyword>
<feature type="transmembrane region" description="Helical" evidence="10">
    <location>
        <begin position="20"/>
        <end position="47"/>
    </location>
</feature>
<dbReference type="Gene3D" id="1.10.287.130">
    <property type="match status" value="1"/>
</dbReference>
<accession>A0ABS1J5X9</accession>
<dbReference type="SUPFAM" id="SSF47384">
    <property type="entry name" value="Homodimeric domain of signal transducing histidine kinase"/>
    <property type="match status" value="1"/>
</dbReference>
<dbReference type="PANTHER" id="PTHR45453">
    <property type="entry name" value="PHOSPHATE REGULON SENSOR PROTEIN PHOR"/>
    <property type="match status" value="1"/>
</dbReference>
<keyword evidence="6" id="KW-0547">Nucleotide-binding</keyword>
<feature type="domain" description="Histidine kinase" evidence="11">
    <location>
        <begin position="222"/>
        <end position="440"/>
    </location>
</feature>
<evidence type="ECO:0000313" key="12">
    <source>
        <dbReference type="EMBL" id="MBL0385676.1"/>
    </source>
</evidence>
<sequence>MQNKRFQLDLFTRIRLRLSIKYSGMLIFMLFLFTLIVSAALFVMIWIEQTQLVQTEIDEAVAEYQDLLQHLPQGGGRVPDVQEPTGGTQVFLYVTDTKGNLVYSQERSQGLSAHILPQLNHWVPDQGNVRVMTISRVLRHGEDMLLLVSGRAIYRNGLLTGVLYTGNDVSFYWEVFKGLLKVLLILIGVFGLLAAFFGQRMAARAMVPIKSSYYKQQQFVADASHELRTPLTVLKSSIDVIELEDGDNLSEFSQTVLADMKDEVHSMSKLVADLLTLARTDSGAVELYVQTFDLADTAQHVVRLRKTLAQEKEIDLSLQASSDLMMTGDAERIKQLLVILLDNALAYTPEGGRISVSVSTENRAHVLRVSDTGMGIPLEEQERIFERFYRVEEARSRVTGGTGIGLAIAKWIVEAHRGTISVQSTPGAGSLFTAKFPVRK</sequence>
<dbReference type="Pfam" id="PF02518">
    <property type="entry name" value="HATPase_c"/>
    <property type="match status" value="1"/>
</dbReference>
<dbReference type="EMBL" id="JAEQNB010000001">
    <property type="protein sequence ID" value="MBL0385676.1"/>
    <property type="molecule type" value="Genomic_DNA"/>
</dbReference>
<dbReference type="InterPro" id="IPR005467">
    <property type="entry name" value="His_kinase_dom"/>
</dbReference>
<proteinExistence type="predicted"/>
<dbReference type="SUPFAM" id="SSF55874">
    <property type="entry name" value="ATPase domain of HSP90 chaperone/DNA topoisomerase II/histidine kinase"/>
    <property type="match status" value="1"/>
</dbReference>
<dbReference type="InterPro" id="IPR003594">
    <property type="entry name" value="HATPase_dom"/>
</dbReference>
<dbReference type="PANTHER" id="PTHR45453:SF1">
    <property type="entry name" value="PHOSPHATE REGULON SENSOR PROTEIN PHOR"/>
    <property type="match status" value="1"/>
</dbReference>
<dbReference type="GO" id="GO:0016301">
    <property type="term" value="F:kinase activity"/>
    <property type="evidence" value="ECO:0007669"/>
    <property type="project" value="UniProtKB-KW"/>
</dbReference>
<evidence type="ECO:0000259" key="11">
    <source>
        <dbReference type="PROSITE" id="PS50109"/>
    </source>
</evidence>
<gene>
    <name evidence="12" type="ORF">JJB07_03345</name>
</gene>
<evidence type="ECO:0000256" key="1">
    <source>
        <dbReference type="ARBA" id="ARBA00000085"/>
    </source>
</evidence>
<dbReference type="PROSITE" id="PS50109">
    <property type="entry name" value="HIS_KIN"/>
    <property type="match status" value="1"/>
</dbReference>
<protein>
    <recommendedName>
        <fullName evidence="3">histidine kinase</fullName>
        <ecNumber evidence="3">2.7.13.3</ecNumber>
    </recommendedName>
</protein>
<reference evidence="12 13" key="1">
    <citation type="submission" date="2021-01" db="EMBL/GenBank/DDBJ databases">
        <title>Tumebacillus sp. strain ITR2 16S ribosomal RNA gene Genome sequencing and assembly.</title>
        <authorList>
            <person name="Kang M."/>
        </authorList>
    </citation>
    <scope>NUCLEOTIDE SEQUENCE [LARGE SCALE GENOMIC DNA]</scope>
    <source>
        <strain evidence="12 13">ITR2</strain>
    </source>
</reference>
<dbReference type="InterPro" id="IPR036890">
    <property type="entry name" value="HATPase_C_sf"/>
</dbReference>
<evidence type="ECO:0000256" key="8">
    <source>
        <dbReference type="ARBA" id="ARBA00022840"/>
    </source>
</evidence>
<keyword evidence="4" id="KW-0597">Phosphoprotein</keyword>
<dbReference type="SMART" id="SM00387">
    <property type="entry name" value="HATPase_c"/>
    <property type="match status" value="1"/>
</dbReference>
<dbReference type="Gene3D" id="3.30.565.10">
    <property type="entry name" value="Histidine kinase-like ATPase, C-terminal domain"/>
    <property type="match status" value="1"/>
</dbReference>
<dbReference type="InterPro" id="IPR003661">
    <property type="entry name" value="HisK_dim/P_dom"/>
</dbReference>
<dbReference type="EC" id="2.7.13.3" evidence="3"/>
<dbReference type="SMART" id="SM00388">
    <property type="entry name" value="HisKA"/>
    <property type="match status" value="1"/>
</dbReference>
<feature type="transmembrane region" description="Helical" evidence="10">
    <location>
        <begin position="178"/>
        <end position="197"/>
    </location>
</feature>
<dbReference type="InterPro" id="IPR050351">
    <property type="entry name" value="BphY/WalK/GraS-like"/>
</dbReference>
<evidence type="ECO:0000256" key="4">
    <source>
        <dbReference type="ARBA" id="ARBA00022553"/>
    </source>
</evidence>